<evidence type="ECO:0000313" key="1">
    <source>
        <dbReference type="EMBL" id="MFC3516531.1"/>
    </source>
</evidence>
<proteinExistence type="predicted"/>
<reference evidence="2" key="1">
    <citation type="journal article" date="2019" name="Int. J. Syst. Evol. Microbiol.">
        <title>The Global Catalogue of Microorganisms (GCM) 10K type strain sequencing project: providing services to taxonomists for standard genome sequencing and annotation.</title>
        <authorList>
            <consortium name="The Broad Institute Genomics Platform"/>
            <consortium name="The Broad Institute Genome Sequencing Center for Infectious Disease"/>
            <person name="Wu L."/>
            <person name="Ma J."/>
        </authorList>
    </citation>
    <scope>NUCLEOTIDE SEQUENCE [LARGE SCALE GENOMIC DNA]</scope>
    <source>
        <strain evidence="2">CGMCC 4.7682</strain>
    </source>
</reference>
<organism evidence="1 2">
    <name type="scientific">Amycolatopsis halotolerans</name>
    <dbReference type="NCBI Taxonomy" id="330083"/>
    <lineage>
        <taxon>Bacteria</taxon>
        <taxon>Bacillati</taxon>
        <taxon>Actinomycetota</taxon>
        <taxon>Actinomycetes</taxon>
        <taxon>Pseudonocardiales</taxon>
        <taxon>Pseudonocardiaceae</taxon>
        <taxon>Amycolatopsis</taxon>
    </lineage>
</organism>
<dbReference type="EMBL" id="JBHRWI010000064">
    <property type="protein sequence ID" value="MFC3516531.1"/>
    <property type="molecule type" value="Genomic_DNA"/>
</dbReference>
<evidence type="ECO:0000313" key="2">
    <source>
        <dbReference type="Proteomes" id="UP001595764"/>
    </source>
</evidence>
<dbReference type="RefSeq" id="WP_377868796.1">
    <property type="nucleotide sequence ID" value="NZ_JBHMAY010000009.1"/>
</dbReference>
<keyword evidence="2" id="KW-1185">Reference proteome</keyword>
<accession>A0ABV7QWL7</accession>
<protein>
    <submittedName>
        <fullName evidence="1">Uncharacterized protein</fullName>
    </submittedName>
</protein>
<comment type="caution">
    <text evidence="1">The sequence shown here is derived from an EMBL/GenBank/DDBJ whole genome shotgun (WGS) entry which is preliminary data.</text>
</comment>
<sequence length="132" mass="14479">MSLPSPEAVFRTRRRKTCDRCGEQIPPGKLQTALVPDSSRVDPADFAGHGQRLVYACGDEHMARLVEKARRDWVDEQWWFGLLCQASRSAGQASLPDLARHARLSDGQLNAALQWNAAADHPLGCLPGGQSC</sequence>
<name>A0ABV7QWL7_9PSEU</name>
<dbReference type="Proteomes" id="UP001595764">
    <property type="component" value="Unassembled WGS sequence"/>
</dbReference>
<gene>
    <name evidence="1" type="ORF">ACFORO_40645</name>
</gene>